<feature type="coiled-coil region" evidence="8">
    <location>
        <begin position="68"/>
        <end position="142"/>
    </location>
</feature>
<feature type="compositionally biased region" description="Acidic residues" evidence="9">
    <location>
        <begin position="245"/>
        <end position="255"/>
    </location>
</feature>
<sequence length="265" mass="30912">MPPIRTHPTPSNHEVSSLKRKHHTNGKHRRQNNVQKASDVTPGIQKIKAALRQTKRLLAKDKLAANVRVETERRLKALEADLHSAELSKKERTFAVRYHKIKFFERQKVTRKIRQTQRRLEASEQKSERKRLKAELAELRTDLNYILHFPKFKKYISLFPPEIRKGEEDTVPISPAETQNTETEREEIRSWIRTQMELKELPGDPETTQFTGDNPRGRSQNWPSTRNRVANKVDDMELTSRGLDQDDFFGEDEDEASHSISEGND</sequence>
<feature type="region of interest" description="Disordered" evidence="9">
    <location>
        <begin position="166"/>
        <end position="186"/>
    </location>
</feature>
<protein>
    <recommendedName>
        <fullName evidence="3">rRNA-processing protein EFG1</fullName>
    </recommendedName>
    <alternativeName>
        <fullName evidence="4">rRNA-processing protein efg1</fullName>
    </alternativeName>
</protein>
<dbReference type="AlphaFoldDB" id="A0A9P6JQZ8"/>
<proteinExistence type="inferred from homology"/>
<dbReference type="InterPro" id="IPR019310">
    <property type="entry name" value="Efg1"/>
</dbReference>
<keyword evidence="7" id="KW-0539">Nucleus</keyword>
<evidence type="ECO:0000313" key="11">
    <source>
        <dbReference type="Proteomes" id="UP000807306"/>
    </source>
</evidence>
<accession>A0A9P6JQZ8</accession>
<dbReference type="Pfam" id="PF10153">
    <property type="entry name" value="Efg1"/>
    <property type="match status" value="1"/>
</dbReference>
<dbReference type="InterPro" id="IPR050786">
    <property type="entry name" value="EFG1_rRNA-proc"/>
</dbReference>
<dbReference type="EMBL" id="MU157844">
    <property type="protein sequence ID" value="KAF9529756.1"/>
    <property type="molecule type" value="Genomic_DNA"/>
</dbReference>
<dbReference type="GO" id="GO:0030688">
    <property type="term" value="C:preribosome, small subunit precursor"/>
    <property type="evidence" value="ECO:0007669"/>
    <property type="project" value="TreeGrafter"/>
</dbReference>
<feature type="compositionally biased region" description="Polar residues" evidence="9">
    <location>
        <begin position="206"/>
        <end position="228"/>
    </location>
</feature>
<dbReference type="PANTHER" id="PTHR33911">
    <property type="entry name" value="RRNA-PROCESSING PROTEIN EFG1"/>
    <property type="match status" value="1"/>
</dbReference>
<keyword evidence="6 8" id="KW-0175">Coiled coil</keyword>
<feature type="region of interest" description="Disordered" evidence="9">
    <location>
        <begin position="200"/>
        <end position="265"/>
    </location>
</feature>
<evidence type="ECO:0000256" key="7">
    <source>
        <dbReference type="ARBA" id="ARBA00023242"/>
    </source>
</evidence>
<dbReference type="OrthoDB" id="47732at2759"/>
<organism evidence="10 11">
    <name type="scientific">Crepidotus variabilis</name>
    <dbReference type="NCBI Taxonomy" id="179855"/>
    <lineage>
        <taxon>Eukaryota</taxon>
        <taxon>Fungi</taxon>
        <taxon>Dikarya</taxon>
        <taxon>Basidiomycota</taxon>
        <taxon>Agaricomycotina</taxon>
        <taxon>Agaricomycetes</taxon>
        <taxon>Agaricomycetidae</taxon>
        <taxon>Agaricales</taxon>
        <taxon>Agaricineae</taxon>
        <taxon>Crepidotaceae</taxon>
        <taxon>Crepidotus</taxon>
    </lineage>
</organism>
<evidence type="ECO:0000256" key="6">
    <source>
        <dbReference type="ARBA" id="ARBA00023054"/>
    </source>
</evidence>
<keyword evidence="5" id="KW-0698">rRNA processing</keyword>
<evidence type="ECO:0000256" key="3">
    <source>
        <dbReference type="ARBA" id="ARBA00018689"/>
    </source>
</evidence>
<comment type="similarity">
    <text evidence="2">Belongs to the EFG1 family.</text>
</comment>
<reference evidence="10" key="1">
    <citation type="submission" date="2020-11" db="EMBL/GenBank/DDBJ databases">
        <authorList>
            <consortium name="DOE Joint Genome Institute"/>
            <person name="Ahrendt S."/>
            <person name="Riley R."/>
            <person name="Andreopoulos W."/>
            <person name="Labutti K."/>
            <person name="Pangilinan J."/>
            <person name="Ruiz-Duenas F.J."/>
            <person name="Barrasa J.M."/>
            <person name="Sanchez-Garcia M."/>
            <person name="Camarero S."/>
            <person name="Miyauchi S."/>
            <person name="Serrano A."/>
            <person name="Linde D."/>
            <person name="Babiker R."/>
            <person name="Drula E."/>
            <person name="Ayuso-Fernandez I."/>
            <person name="Pacheco R."/>
            <person name="Padilla G."/>
            <person name="Ferreira P."/>
            <person name="Barriuso J."/>
            <person name="Kellner H."/>
            <person name="Castanera R."/>
            <person name="Alfaro M."/>
            <person name="Ramirez L."/>
            <person name="Pisabarro A.G."/>
            <person name="Kuo A."/>
            <person name="Tritt A."/>
            <person name="Lipzen A."/>
            <person name="He G."/>
            <person name="Yan M."/>
            <person name="Ng V."/>
            <person name="Cullen D."/>
            <person name="Martin F."/>
            <person name="Rosso M.-N."/>
            <person name="Henrissat B."/>
            <person name="Hibbett D."/>
            <person name="Martinez A.T."/>
            <person name="Grigoriev I.V."/>
        </authorList>
    </citation>
    <scope>NUCLEOTIDE SEQUENCE</scope>
    <source>
        <strain evidence="10">CBS 506.95</strain>
    </source>
</reference>
<dbReference type="Proteomes" id="UP000807306">
    <property type="component" value="Unassembled WGS sequence"/>
</dbReference>
<evidence type="ECO:0000256" key="1">
    <source>
        <dbReference type="ARBA" id="ARBA00004604"/>
    </source>
</evidence>
<dbReference type="GO" id="GO:0000462">
    <property type="term" value="P:maturation of SSU-rRNA from tricistronic rRNA transcript (SSU-rRNA, 5.8S rRNA, LSU-rRNA)"/>
    <property type="evidence" value="ECO:0007669"/>
    <property type="project" value="TreeGrafter"/>
</dbReference>
<name>A0A9P6JQZ8_9AGAR</name>
<evidence type="ECO:0000256" key="9">
    <source>
        <dbReference type="SAM" id="MobiDB-lite"/>
    </source>
</evidence>
<keyword evidence="11" id="KW-1185">Reference proteome</keyword>
<gene>
    <name evidence="10" type="ORF">CPB83DRAFT_852126</name>
</gene>
<dbReference type="PANTHER" id="PTHR33911:SF1">
    <property type="entry name" value="RRNA-PROCESSING PROTEIN EFG1"/>
    <property type="match status" value="1"/>
</dbReference>
<feature type="compositionally biased region" description="Basic residues" evidence="9">
    <location>
        <begin position="18"/>
        <end position="31"/>
    </location>
</feature>
<comment type="subcellular location">
    <subcellularLocation>
        <location evidence="1">Nucleus</location>
        <location evidence="1">Nucleolus</location>
    </subcellularLocation>
</comment>
<evidence type="ECO:0000256" key="5">
    <source>
        <dbReference type="ARBA" id="ARBA00022552"/>
    </source>
</evidence>
<evidence type="ECO:0000313" key="10">
    <source>
        <dbReference type="EMBL" id="KAF9529756.1"/>
    </source>
</evidence>
<evidence type="ECO:0000256" key="2">
    <source>
        <dbReference type="ARBA" id="ARBA00006916"/>
    </source>
</evidence>
<feature type="region of interest" description="Disordered" evidence="9">
    <location>
        <begin position="1"/>
        <end position="41"/>
    </location>
</feature>
<evidence type="ECO:0000256" key="4">
    <source>
        <dbReference type="ARBA" id="ARBA00019827"/>
    </source>
</evidence>
<comment type="caution">
    <text evidence="10">The sequence shown here is derived from an EMBL/GenBank/DDBJ whole genome shotgun (WGS) entry which is preliminary data.</text>
</comment>
<evidence type="ECO:0000256" key="8">
    <source>
        <dbReference type="SAM" id="Coils"/>
    </source>
</evidence>
<dbReference type="GO" id="GO:0005730">
    <property type="term" value="C:nucleolus"/>
    <property type="evidence" value="ECO:0007669"/>
    <property type="project" value="UniProtKB-SubCell"/>
</dbReference>